<dbReference type="InterPro" id="IPR029063">
    <property type="entry name" value="SAM-dependent_MTases_sf"/>
</dbReference>
<organism evidence="1 2">
    <name type="scientific">Rheinheimera aquimaris</name>
    <dbReference type="NCBI Taxonomy" id="412437"/>
    <lineage>
        <taxon>Bacteria</taxon>
        <taxon>Pseudomonadati</taxon>
        <taxon>Pseudomonadota</taxon>
        <taxon>Gammaproteobacteria</taxon>
        <taxon>Chromatiales</taxon>
        <taxon>Chromatiaceae</taxon>
        <taxon>Rheinheimera</taxon>
    </lineage>
</organism>
<dbReference type="Pfam" id="PF06080">
    <property type="entry name" value="DUF938"/>
    <property type="match status" value="1"/>
</dbReference>
<dbReference type="GO" id="GO:0008168">
    <property type="term" value="F:methyltransferase activity"/>
    <property type="evidence" value="ECO:0007669"/>
    <property type="project" value="UniProtKB-KW"/>
</dbReference>
<dbReference type="RefSeq" id="WP_226765437.1">
    <property type="nucleotide sequence ID" value="NZ_BAAAEO010000001.1"/>
</dbReference>
<evidence type="ECO:0000313" key="1">
    <source>
        <dbReference type="EMBL" id="GAA0542262.1"/>
    </source>
</evidence>
<keyword evidence="2" id="KW-1185">Reference proteome</keyword>
<dbReference type="EMBL" id="BAAAEO010000001">
    <property type="protein sequence ID" value="GAA0542262.1"/>
    <property type="molecule type" value="Genomic_DNA"/>
</dbReference>
<dbReference type="InterPro" id="IPR010342">
    <property type="entry name" value="DUF938"/>
</dbReference>
<reference evidence="1 2" key="1">
    <citation type="journal article" date="2019" name="Int. J. Syst. Evol. Microbiol.">
        <title>The Global Catalogue of Microorganisms (GCM) 10K type strain sequencing project: providing services to taxonomists for standard genome sequencing and annotation.</title>
        <authorList>
            <consortium name="The Broad Institute Genomics Platform"/>
            <consortium name="The Broad Institute Genome Sequencing Center for Infectious Disease"/>
            <person name="Wu L."/>
            <person name="Ma J."/>
        </authorList>
    </citation>
    <scope>NUCLEOTIDE SEQUENCE [LARGE SCALE GENOMIC DNA]</scope>
    <source>
        <strain evidence="1 2">JCM 14331</strain>
    </source>
</reference>
<keyword evidence="1" id="KW-0489">Methyltransferase</keyword>
<name>A0ABN1DG35_9GAMM</name>
<evidence type="ECO:0000313" key="2">
    <source>
        <dbReference type="Proteomes" id="UP001501169"/>
    </source>
</evidence>
<dbReference type="Proteomes" id="UP001501169">
    <property type="component" value="Unassembled WGS sequence"/>
</dbReference>
<protein>
    <submittedName>
        <fullName evidence="1">Class I SAM-dependent methyltransferase</fullName>
    </submittedName>
</protein>
<dbReference type="PANTHER" id="PTHR20974:SF0">
    <property type="entry name" value="UPF0585 PROTEIN CG18661"/>
    <property type="match status" value="1"/>
</dbReference>
<keyword evidence="1" id="KW-0808">Transferase</keyword>
<proteinExistence type="predicted"/>
<comment type="caution">
    <text evidence="1">The sequence shown here is derived from an EMBL/GenBank/DDBJ whole genome shotgun (WGS) entry which is preliminary data.</text>
</comment>
<dbReference type="PANTHER" id="PTHR20974">
    <property type="entry name" value="UPF0585 PROTEIN CG18661"/>
    <property type="match status" value="1"/>
</dbReference>
<dbReference type="GO" id="GO:0032259">
    <property type="term" value="P:methylation"/>
    <property type="evidence" value="ECO:0007669"/>
    <property type="project" value="UniProtKB-KW"/>
</dbReference>
<dbReference type="SUPFAM" id="SSF53335">
    <property type="entry name" value="S-adenosyl-L-methionine-dependent methyltransferases"/>
    <property type="match status" value="1"/>
</dbReference>
<dbReference type="Gene3D" id="3.40.50.150">
    <property type="entry name" value="Vaccinia Virus protein VP39"/>
    <property type="match status" value="1"/>
</dbReference>
<sequence length="200" mass="21808">MAATLAFSQACENNKAPILAVLQHAFAKSSKALEVGSGTGQHAVHFAAALPHLTWQASDQAVYLPDLTERLRLAALPNLPSPLQLDIRENNGPQQQVDAVFSANTLHIMPWQVVQTLFSRLPDFCHAKAELCIYGPFNYNGQFTSESNAMFDASLKAQNPLMGIRDIEAVLQLALSAGFALQCDHAMPANNRLLHFSRVS</sequence>
<accession>A0ABN1DG35</accession>
<gene>
    <name evidence="1" type="ORF">GCM10009098_07430</name>
</gene>